<evidence type="ECO:0000256" key="1">
    <source>
        <dbReference type="SAM" id="Phobius"/>
    </source>
</evidence>
<feature type="transmembrane region" description="Helical" evidence="1">
    <location>
        <begin position="134"/>
        <end position="152"/>
    </location>
</feature>
<feature type="transmembrane region" description="Helical" evidence="1">
    <location>
        <begin position="333"/>
        <end position="352"/>
    </location>
</feature>
<gene>
    <name evidence="2" type="ORF">CWI80_04075</name>
</gene>
<feature type="transmembrane region" description="Helical" evidence="1">
    <location>
        <begin position="310"/>
        <end position="327"/>
    </location>
</feature>
<protein>
    <recommendedName>
        <fullName evidence="4">Glycosyltransferase RgtA/B/C/D-like domain-containing protein</fullName>
    </recommendedName>
</protein>
<feature type="transmembrane region" description="Helical" evidence="1">
    <location>
        <begin position="78"/>
        <end position="98"/>
    </location>
</feature>
<feature type="transmembrane region" description="Helical" evidence="1">
    <location>
        <begin position="16"/>
        <end position="37"/>
    </location>
</feature>
<keyword evidence="3" id="KW-1185">Reference proteome</keyword>
<sequence>MNKHHKSVGIFKIKSPLFVFCFVLALKLLISLAFYGFEVDKYNFIPLVGDDEYGYYYKSIDVLHGIQSNGLLWMWDNYFLYTGSHHFIYYFLLAPIFLFEDPYLVLLVIKSFVYAASSVLVYKLSFRLYNRKTAALAAACFVAYIPMHILSLSFMRDDIMFFCIIGGVYYAIQPNSRKSLLLLMAFIAILFGFRLNAAVALIVFVAFYNLDLIKTKKGKLLSFFIMVILIYFLYIRWELFSGFYSKVSFGHLLISTPYEIVRFILSPLPLQLTEELPLILKGWYVFSFWVSVIALFCILRSMLNRTNWRLKASLIAMVLVYILPYIVVGDLGFRQQSVIAPLLFGLLVVPVFTSTSR</sequence>
<evidence type="ECO:0000313" key="3">
    <source>
        <dbReference type="Proteomes" id="UP000287022"/>
    </source>
</evidence>
<proteinExistence type="predicted"/>
<feature type="transmembrane region" description="Helical" evidence="1">
    <location>
        <begin position="182"/>
        <end position="208"/>
    </location>
</feature>
<keyword evidence="1" id="KW-0472">Membrane</keyword>
<name>A0A432Z9B5_9GAMM</name>
<dbReference type="AlphaFoldDB" id="A0A432Z9B5"/>
<comment type="caution">
    <text evidence="2">The sequence shown here is derived from an EMBL/GenBank/DDBJ whole genome shotgun (WGS) entry which is preliminary data.</text>
</comment>
<reference evidence="3" key="1">
    <citation type="journal article" date="2018" name="Front. Microbiol.">
        <title>Genome-Based Analysis Reveals the Taxonomy and Diversity of the Family Idiomarinaceae.</title>
        <authorList>
            <person name="Liu Y."/>
            <person name="Lai Q."/>
            <person name="Shao Z."/>
        </authorList>
    </citation>
    <scope>NUCLEOTIDE SEQUENCE [LARGE SCALE GENOMIC DNA]</scope>
    <source>
        <strain evidence="3">c121</strain>
    </source>
</reference>
<keyword evidence="1" id="KW-1133">Transmembrane helix</keyword>
<feature type="transmembrane region" description="Helical" evidence="1">
    <location>
        <begin position="220"/>
        <end position="237"/>
    </location>
</feature>
<evidence type="ECO:0000313" key="2">
    <source>
        <dbReference type="EMBL" id="RUO74525.1"/>
    </source>
</evidence>
<accession>A0A432Z9B5</accession>
<dbReference type="RefSeq" id="WP_026861626.1">
    <property type="nucleotide sequence ID" value="NZ_PIQE01000001.1"/>
</dbReference>
<organism evidence="2 3">
    <name type="scientific">Pseudidiomarina sediminum</name>
    <dbReference type="NCBI Taxonomy" id="431675"/>
    <lineage>
        <taxon>Bacteria</taxon>
        <taxon>Pseudomonadati</taxon>
        <taxon>Pseudomonadota</taxon>
        <taxon>Gammaproteobacteria</taxon>
        <taxon>Alteromonadales</taxon>
        <taxon>Idiomarinaceae</taxon>
        <taxon>Pseudidiomarina</taxon>
    </lineage>
</organism>
<feature type="transmembrane region" description="Helical" evidence="1">
    <location>
        <begin position="103"/>
        <end position="122"/>
    </location>
</feature>
<dbReference type="Proteomes" id="UP000287022">
    <property type="component" value="Unassembled WGS sequence"/>
</dbReference>
<keyword evidence="1" id="KW-0812">Transmembrane</keyword>
<dbReference type="EMBL" id="PIQE01000001">
    <property type="protein sequence ID" value="RUO74525.1"/>
    <property type="molecule type" value="Genomic_DNA"/>
</dbReference>
<evidence type="ECO:0008006" key="4">
    <source>
        <dbReference type="Google" id="ProtNLM"/>
    </source>
</evidence>
<feature type="transmembrane region" description="Helical" evidence="1">
    <location>
        <begin position="283"/>
        <end position="303"/>
    </location>
</feature>
<dbReference type="STRING" id="1122124.GCA_000423165_00582"/>